<sequence length="148" mass="16467">MACLFTGFVVLRKLSLDSSLKFCVFCPCSGCRTSVTALVFSQSAASSRWMFGGEIPSELVDFRKWSVLGQPVTKRLDSLSMVSICFGWMDLLRTLLTNSPAEKQSDNADICNVCALVPHRGPMAYESPEYIVPCSNFLLSFIKMVFIR</sequence>
<dbReference type="AlphaFoldDB" id="A0AAV0VU53"/>
<dbReference type="EMBL" id="CARXXK010000001">
    <property type="protein sequence ID" value="CAI6346732.1"/>
    <property type="molecule type" value="Genomic_DNA"/>
</dbReference>
<dbReference type="Proteomes" id="UP001160148">
    <property type="component" value="Unassembled WGS sequence"/>
</dbReference>
<name>A0AAV0VU53_9HEMI</name>
<evidence type="ECO:0000313" key="3">
    <source>
        <dbReference type="Proteomes" id="UP001160148"/>
    </source>
</evidence>
<keyword evidence="1" id="KW-0732">Signal</keyword>
<comment type="caution">
    <text evidence="2">The sequence shown here is derived from an EMBL/GenBank/DDBJ whole genome shotgun (WGS) entry which is preliminary data.</text>
</comment>
<accession>A0AAV0VU53</accession>
<protein>
    <recommendedName>
        <fullName evidence="4">Secreted protein</fullName>
    </recommendedName>
</protein>
<proteinExistence type="predicted"/>
<gene>
    <name evidence="2" type="ORF">MEUPH1_LOCUS3608</name>
</gene>
<feature type="signal peptide" evidence="1">
    <location>
        <begin position="1"/>
        <end position="19"/>
    </location>
</feature>
<evidence type="ECO:0000313" key="2">
    <source>
        <dbReference type="EMBL" id="CAI6346732.1"/>
    </source>
</evidence>
<keyword evidence="3" id="KW-1185">Reference proteome</keyword>
<feature type="chain" id="PRO_5043337006" description="Secreted protein" evidence="1">
    <location>
        <begin position="20"/>
        <end position="148"/>
    </location>
</feature>
<reference evidence="2 3" key="1">
    <citation type="submission" date="2023-01" db="EMBL/GenBank/DDBJ databases">
        <authorList>
            <person name="Whitehead M."/>
        </authorList>
    </citation>
    <scope>NUCLEOTIDE SEQUENCE [LARGE SCALE GENOMIC DNA]</scope>
</reference>
<evidence type="ECO:0008006" key="4">
    <source>
        <dbReference type="Google" id="ProtNLM"/>
    </source>
</evidence>
<evidence type="ECO:0000256" key="1">
    <source>
        <dbReference type="SAM" id="SignalP"/>
    </source>
</evidence>
<organism evidence="2 3">
    <name type="scientific">Macrosiphum euphorbiae</name>
    <name type="common">potato aphid</name>
    <dbReference type="NCBI Taxonomy" id="13131"/>
    <lineage>
        <taxon>Eukaryota</taxon>
        <taxon>Metazoa</taxon>
        <taxon>Ecdysozoa</taxon>
        <taxon>Arthropoda</taxon>
        <taxon>Hexapoda</taxon>
        <taxon>Insecta</taxon>
        <taxon>Pterygota</taxon>
        <taxon>Neoptera</taxon>
        <taxon>Paraneoptera</taxon>
        <taxon>Hemiptera</taxon>
        <taxon>Sternorrhyncha</taxon>
        <taxon>Aphidomorpha</taxon>
        <taxon>Aphidoidea</taxon>
        <taxon>Aphididae</taxon>
        <taxon>Macrosiphini</taxon>
        <taxon>Macrosiphum</taxon>
    </lineage>
</organism>